<evidence type="ECO:0000256" key="11">
    <source>
        <dbReference type="ARBA" id="ARBA00030250"/>
    </source>
</evidence>
<keyword evidence="9 12" id="KW-0539">Nucleus</keyword>
<evidence type="ECO:0000256" key="9">
    <source>
        <dbReference type="ARBA" id="ARBA00023242"/>
    </source>
</evidence>
<keyword evidence="4 12" id="KW-0813">Transport</keyword>
<evidence type="ECO:0000256" key="13">
    <source>
        <dbReference type="SAM" id="MobiDB-lite"/>
    </source>
</evidence>
<evidence type="ECO:0000256" key="6">
    <source>
        <dbReference type="ARBA" id="ARBA00022927"/>
    </source>
</evidence>
<evidence type="ECO:0000256" key="12">
    <source>
        <dbReference type="PROSITE-ProRule" id="PRU00804"/>
    </source>
</evidence>
<keyword evidence="8 12" id="KW-0906">Nuclear pore complex</keyword>
<dbReference type="SUPFAM" id="SSF54928">
    <property type="entry name" value="RNA-binding domain, RBD"/>
    <property type="match status" value="1"/>
</dbReference>
<feature type="compositionally biased region" description="Polar residues" evidence="13">
    <location>
        <begin position="502"/>
        <end position="517"/>
    </location>
</feature>
<keyword evidence="14" id="KW-0472">Membrane</keyword>
<protein>
    <recommendedName>
        <fullName evidence="3">Nucleoporin NUP35</fullName>
    </recommendedName>
    <alternativeName>
        <fullName evidence="11">35 kDa nucleoporin</fullName>
    </alternativeName>
    <alternativeName>
        <fullName evidence="10">Nucleoporin NUP53</fullName>
    </alternativeName>
</protein>
<keyword evidence="14" id="KW-1133">Transmembrane helix</keyword>
<dbReference type="AlphaFoldDB" id="A0A183BYP5"/>
<evidence type="ECO:0000313" key="17">
    <source>
        <dbReference type="WBParaSite" id="GPLIN_000573500"/>
    </source>
</evidence>
<dbReference type="InterPro" id="IPR004345">
    <property type="entry name" value="TB2_DP1_HVA22"/>
</dbReference>
<evidence type="ECO:0000313" key="16">
    <source>
        <dbReference type="Proteomes" id="UP000050741"/>
    </source>
</evidence>
<dbReference type="WBParaSite" id="GPLIN_000573500">
    <property type="protein sequence ID" value="GPLIN_000573500"/>
    <property type="gene ID" value="GPLIN_000573500"/>
</dbReference>
<accession>A0A183BYP5</accession>
<feature type="region of interest" description="Disordered" evidence="13">
    <location>
        <begin position="500"/>
        <end position="519"/>
    </location>
</feature>
<dbReference type="Proteomes" id="UP000050741">
    <property type="component" value="Unassembled WGS sequence"/>
</dbReference>
<dbReference type="GO" id="GO:0006607">
    <property type="term" value="P:NLS-bearing protein import into nucleus"/>
    <property type="evidence" value="ECO:0007669"/>
    <property type="project" value="TreeGrafter"/>
</dbReference>
<dbReference type="GO" id="GO:0003676">
    <property type="term" value="F:nucleic acid binding"/>
    <property type="evidence" value="ECO:0007669"/>
    <property type="project" value="InterPro"/>
</dbReference>
<organism evidence="16 17">
    <name type="scientific">Globodera pallida</name>
    <name type="common">Potato cyst nematode worm</name>
    <name type="synonym">Heterodera pallida</name>
    <dbReference type="NCBI Taxonomy" id="36090"/>
    <lineage>
        <taxon>Eukaryota</taxon>
        <taxon>Metazoa</taxon>
        <taxon>Ecdysozoa</taxon>
        <taxon>Nematoda</taxon>
        <taxon>Chromadorea</taxon>
        <taxon>Rhabditida</taxon>
        <taxon>Tylenchina</taxon>
        <taxon>Tylenchomorpha</taxon>
        <taxon>Tylenchoidea</taxon>
        <taxon>Heteroderidae</taxon>
        <taxon>Heteroderinae</taxon>
        <taxon>Globodera</taxon>
    </lineage>
</organism>
<keyword evidence="7" id="KW-0811">Translocation</keyword>
<dbReference type="GO" id="GO:0044615">
    <property type="term" value="C:nuclear pore nuclear basket"/>
    <property type="evidence" value="ECO:0007669"/>
    <property type="project" value="TreeGrafter"/>
</dbReference>
<proteinExistence type="inferred from homology"/>
<feature type="transmembrane region" description="Helical" evidence="14">
    <location>
        <begin position="6"/>
        <end position="26"/>
    </location>
</feature>
<keyword evidence="14" id="KW-0812">Transmembrane</keyword>
<evidence type="ECO:0000256" key="8">
    <source>
        <dbReference type="ARBA" id="ARBA00023132"/>
    </source>
</evidence>
<keyword evidence="5 12" id="KW-0509">mRNA transport</keyword>
<dbReference type="PROSITE" id="PS51472">
    <property type="entry name" value="RRM_NUP35"/>
    <property type="match status" value="1"/>
</dbReference>
<feature type="compositionally biased region" description="Polar residues" evidence="13">
    <location>
        <begin position="287"/>
        <end position="300"/>
    </location>
</feature>
<evidence type="ECO:0000256" key="10">
    <source>
        <dbReference type="ARBA" id="ARBA00029997"/>
    </source>
</evidence>
<dbReference type="GO" id="GO:0005543">
    <property type="term" value="F:phospholipid binding"/>
    <property type="evidence" value="ECO:0007669"/>
    <property type="project" value="TreeGrafter"/>
</dbReference>
<evidence type="ECO:0000256" key="1">
    <source>
        <dbReference type="ARBA" id="ARBA00004567"/>
    </source>
</evidence>
<sequence length="581" mass="64793">MLWFFFELATVVVGAILPMFRTWKVLKSRRSRQLIPLSKYWIVFASWVSLESVANVFSLPYFIPAYPFLKFTVVLYTSIFGYEQIYQKFVSPFLQDYEPNKDVLMASAQFYASRATQHALTYAWSTLTSHSTPRTKAITSTNVGQNHCEFPPVVKIVEFEEQEDFTELEEPEEPYDDLDAESDAEITAHFFNAISANSPAPISPVETVTDSHDVQFAPNFLFGTQQANSRRSFGTPTARKVQNYGSPGILKSREMGSGPGKNVHWSPVLVRERSKSPTDEKKFSSARHGSQNGKNATSALWNGPPLRSLNEDVVGPPEKLFRPDRPSNELVTSVQHKSVDIPVGSVSSPAELRHWNVMESDAVEMQDEQQQLDDEEENCYWVTVFGFSTDQLQHILELFSRHGHIMAQKTSKHGNWVHIRYSSPVHANQALVKNASIFQGQMIGVVPCKDREALEDESARAQNAAPLIPQHSYVSAGHDHSQNGSLLLMDDSFSLFNDSRMVPSTSQHKSNNNNNLPSRARLSISSRAGMRPLNASAISDSADHSMDLSFQRSAAGGENDSFMGKLWTMLSNVSTGSNGGG</sequence>
<reference evidence="17" key="2">
    <citation type="submission" date="2016-06" db="UniProtKB">
        <authorList>
            <consortium name="WormBaseParasite"/>
        </authorList>
    </citation>
    <scope>IDENTIFICATION</scope>
</reference>
<dbReference type="Gene3D" id="3.30.70.330">
    <property type="match status" value="1"/>
</dbReference>
<dbReference type="Pfam" id="PF05172">
    <property type="entry name" value="RRM_Nup35"/>
    <property type="match status" value="1"/>
</dbReference>
<reference evidence="16" key="1">
    <citation type="submission" date="2014-05" db="EMBL/GenBank/DDBJ databases">
        <title>The genome and life-stage specific transcriptomes of Globodera pallida elucidate key aspects of plant parasitism by a cyst nematode.</title>
        <authorList>
            <person name="Cotton J.A."/>
            <person name="Lilley C.J."/>
            <person name="Jones L.M."/>
            <person name="Kikuchi T."/>
            <person name="Reid A.J."/>
            <person name="Thorpe P."/>
            <person name="Tsai I.J."/>
            <person name="Beasley H."/>
            <person name="Blok V."/>
            <person name="Cock P.J.A."/>
            <person name="Van den Akker S.E."/>
            <person name="Holroyd N."/>
            <person name="Hunt M."/>
            <person name="Mantelin S."/>
            <person name="Naghra H."/>
            <person name="Pain A."/>
            <person name="Palomares-Rius J.E."/>
            <person name="Zarowiecki M."/>
            <person name="Berriman M."/>
            <person name="Jones J.T."/>
            <person name="Urwin P.E."/>
        </authorList>
    </citation>
    <scope>NUCLEOTIDE SEQUENCE [LARGE SCALE GENOMIC DNA]</scope>
    <source>
        <strain evidence="16">Lindley</strain>
    </source>
</reference>
<dbReference type="InterPro" id="IPR012677">
    <property type="entry name" value="Nucleotide-bd_a/b_plait_sf"/>
</dbReference>
<dbReference type="Pfam" id="PF03134">
    <property type="entry name" value="TB2_DP1_HVA22"/>
    <property type="match status" value="1"/>
</dbReference>
<feature type="transmembrane region" description="Helical" evidence="14">
    <location>
        <begin position="38"/>
        <end position="63"/>
    </location>
</feature>
<evidence type="ECO:0000256" key="2">
    <source>
        <dbReference type="ARBA" id="ARBA00009454"/>
    </source>
</evidence>
<keyword evidence="16" id="KW-1185">Reference proteome</keyword>
<dbReference type="GO" id="GO:0017056">
    <property type="term" value="F:structural constituent of nuclear pore"/>
    <property type="evidence" value="ECO:0007669"/>
    <property type="project" value="TreeGrafter"/>
</dbReference>
<dbReference type="PANTHER" id="PTHR21527:SF6">
    <property type="entry name" value="NUCLEOPORIN NUP35"/>
    <property type="match status" value="1"/>
</dbReference>
<dbReference type="InterPro" id="IPR035979">
    <property type="entry name" value="RBD_domain_sf"/>
</dbReference>
<dbReference type="GO" id="GO:0044613">
    <property type="term" value="C:nuclear pore central transport channel"/>
    <property type="evidence" value="ECO:0007669"/>
    <property type="project" value="TreeGrafter"/>
</dbReference>
<evidence type="ECO:0000256" key="4">
    <source>
        <dbReference type="ARBA" id="ARBA00022448"/>
    </source>
</evidence>
<evidence type="ECO:0000256" key="5">
    <source>
        <dbReference type="ARBA" id="ARBA00022816"/>
    </source>
</evidence>
<feature type="region of interest" description="Disordered" evidence="13">
    <location>
        <begin position="251"/>
        <end position="308"/>
    </location>
</feature>
<dbReference type="CDD" id="cd12441">
    <property type="entry name" value="RRM_Nup53_like"/>
    <property type="match status" value="1"/>
</dbReference>
<dbReference type="FunFam" id="3.30.70.330:FF:000095">
    <property type="entry name" value="Putative Nucleoporin NUP53"/>
    <property type="match status" value="1"/>
</dbReference>
<evidence type="ECO:0000256" key="3">
    <source>
        <dbReference type="ARBA" id="ARBA00016439"/>
    </source>
</evidence>
<feature type="compositionally biased region" description="Basic and acidic residues" evidence="13">
    <location>
        <begin position="270"/>
        <end position="283"/>
    </location>
</feature>
<evidence type="ECO:0000256" key="7">
    <source>
        <dbReference type="ARBA" id="ARBA00023010"/>
    </source>
</evidence>
<name>A0A183BYP5_GLOPA</name>
<dbReference type="InterPro" id="IPR007846">
    <property type="entry name" value="RRM_NUP35_dom"/>
</dbReference>
<comment type="subcellular location">
    <subcellularLocation>
        <location evidence="1">Nucleus</location>
        <location evidence="1">Nuclear pore complex</location>
    </subcellularLocation>
</comment>
<dbReference type="GO" id="GO:0006999">
    <property type="term" value="P:nuclear pore organization"/>
    <property type="evidence" value="ECO:0007669"/>
    <property type="project" value="TreeGrafter"/>
</dbReference>
<comment type="similarity">
    <text evidence="2">Belongs to the Nup35 family.</text>
</comment>
<keyword evidence="6" id="KW-0653">Protein transport</keyword>
<evidence type="ECO:0000259" key="15">
    <source>
        <dbReference type="PROSITE" id="PS51472"/>
    </source>
</evidence>
<feature type="domain" description="RRM Nup35-type" evidence="15">
    <location>
        <begin position="376"/>
        <end position="455"/>
    </location>
</feature>
<dbReference type="GO" id="GO:0051028">
    <property type="term" value="P:mRNA transport"/>
    <property type="evidence" value="ECO:0007669"/>
    <property type="project" value="UniProtKB-UniRule"/>
</dbReference>
<evidence type="ECO:0000256" key="14">
    <source>
        <dbReference type="SAM" id="Phobius"/>
    </source>
</evidence>
<dbReference type="PANTHER" id="PTHR21527">
    <property type="entry name" value="NUCLEOPORIN NUP35"/>
    <property type="match status" value="1"/>
</dbReference>